<keyword evidence="13 20" id="KW-1133">Transmembrane helix</keyword>
<evidence type="ECO:0000256" key="18">
    <source>
        <dbReference type="ARBA" id="ARBA00034430"/>
    </source>
</evidence>
<evidence type="ECO:0000313" key="24">
    <source>
        <dbReference type="RefSeq" id="XP_034270194.1"/>
    </source>
</evidence>
<keyword evidence="17" id="KW-0407">Ion channel</keyword>
<comment type="catalytic activity">
    <reaction evidence="18">
        <text>K(+)(in) = K(+)(out)</text>
        <dbReference type="Rhea" id="RHEA:29463"/>
        <dbReference type="ChEBI" id="CHEBI:29103"/>
    </reaction>
</comment>
<evidence type="ECO:0000256" key="4">
    <source>
        <dbReference type="ARBA" id="ARBA00022475"/>
    </source>
</evidence>
<evidence type="ECO:0000256" key="21">
    <source>
        <dbReference type="SAM" id="SignalP"/>
    </source>
</evidence>
<dbReference type="Gene3D" id="3.30.710.10">
    <property type="entry name" value="Potassium Channel Kv1.1, Chain A"/>
    <property type="match status" value="1"/>
</dbReference>
<dbReference type="GO" id="GO:0001508">
    <property type="term" value="P:action potential"/>
    <property type="evidence" value="ECO:0007669"/>
    <property type="project" value="TreeGrafter"/>
</dbReference>
<dbReference type="FunCoup" id="A0A6P9BJE0">
    <property type="interactions" value="56"/>
</dbReference>
<feature type="transmembrane region" description="Helical" evidence="20">
    <location>
        <begin position="224"/>
        <end position="242"/>
    </location>
</feature>
<dbReference type="FunFam" id="1.10.287.70:FF:000111">
    <property type="entry name" value="Potassium voltage-gated channel subfamily D member 3"/>
    <property type="match status" value="1"/>
</dbReference>
<keyword evidence="21" id="KW-0732">Signal</keyword>
<dbReference type="PANTHER" id="PTHR11537">
    <property type="entry name" value="VOLTAGE-GATED POTASSIUM CHANNEL"/>
    <property type="match status" value="1"/>
</dbReference>
<dbReference type="Proteomes" id="UP001652622">
    <property type="component" value="Unplaced"/>
</dbReference>
<evidence type="ECO:0000256" key="1">
    <source>
        <dbReference type="ARBA" id="ARBA00004279"/>
    </source>
</evidence>
<evidence type="ECO:0000256" key="15">
    <source>
        <dbReference type="ARBA" id="ARBA00023136"/>
    </source>
</evidence>
<keyword evidence="8" id="KW-0479">Metal-binding</keyword>
<dbReference type="GeneID" id="117663821"/>
<dbReference type="GO" id="GO:0097623">
    <property type="term" value="P:potassium ion export across plasma membrane"/>
    <property type="evidence" value="ECO:0007669"/>
    <property type="project" value="TreeGrafter"/>
</dbReference>
<evidence type="ECO:0000256" key="6">
    <source>
        <dbReference type="ARBA" id="ARBA00022553"/>
    </source>
</evidence>
<keyword evidence="14" id="KW-0406">Ion transport</keyword>
<gene>
    <name evidence="24 25" type="primary">KCND3</name>
</gene>
<feature type="signal peptide" evidence="21">
    <location>
        <begin position="1"/>
        <end position="16"/>
    </location>
</feature>
<feature type="chain" id="PRO_5027804187" evidence="21">
    <location>
        <begin position="17"/>
        <end position="656"/>
    </location>
</feature>
<dbReference type="InterPro" id="IPR027359">
    <property type="entry name" value="Volt_channel_dom_sf"/>
</dbReference>
<evidence type="ECO:0000256" key="10">
    <source>
        <dbReference type="ARBA" id="ARBA00022833"/>
    </source>
</evidence>
<dbReference type="RefSeq" id="XP_034270194.1">
    <property type="nucleotide sequence ID" value="XM_034414303.1"/>
</dbReference>
<keyword evidence="10" id="KW-0862">Zinc</keyword>
<dbReference type="CTD" id="3752"/>
<dbReference type="GO" id="GO:0046872">
    <property type="term" value="F:metal ion binding"/>
    <property type="evidence" value="ECO:0007669"/>
    <property type="project" value="UniProtKB-KW"/>
</dbReference>
<evidence type="ECO:0000256" key="14">
    <source>
        <dbReference type="ARBA" id="ARBA00023065"/>
    </source>
</evidence>
<dbReference type="Gene3D" id="1.10.287.70">
    <property type="match status" value="1"/>
</dbReference>
<evidence type="ECO:0000256" key="12">
    <source>
        <dbReference type="ARBA" id="ARBA00022958"/>
    </source>
</evidence>
<evidence type="ECO:0000256" key="9">
    <source>
        <dbReference type="ARBA" id="ARBA00022826"/>
    </source>
</evidence>
<evidence type="ECO:0000256" key="16">
    <source>
        <dbReference type="ARBA" id="ARBA00023273"/>
    </source>
</evidence>
<dbReference type="InterPro" id="IPR005821">
    <property type="entry name" value="Ion_trans_dom"/>
</dbReference>
<dbReference type="Pfam" id="PF11879">
    <property type="entry name" value="DUF3399"/>
    <property type="match status" value="1"/>
</dbReference>
<keyword evidence="4" id="KW-1003">Cell membrane</keyword>
<dbReference type="GO" id="GO:0043197">
    <property type="term" value="C:dendritic spine"/>
    <property type="evidence" value="ECO:0007669"/>
    <property type="project" value="TreeGrafter"/>
</dbReference>
<dbReference type="PANTHER" id="PTHR11537:SF182">
    <property type="entry name" value="POTASSIUM VOLTAGE-GATED CHANNEL SUBFAMILY D MEMBER 3"/>
    <property type="match status" value="1"/>
</dbReference>
<keyword evidence="3" id="KW-0813">Transport</keyword>
<evidence type="ECO:0000256" key="19">
    <source>
        <dbReference type="SAM" id="MobiDB-lite"/>
    </source>
</evidence>
<dbReference type="Pfam" id="PF00520">
    <property type="entry name" value="Ion_trans"/>
    <property type="match status" value="1"/>
</dbReference>
<proteinExistence type="predicted"/>
<dbReference type="SUPFAM" id="SSF54695">
    <property type="entry name" value="POZ domain"/>
    <property type="match status" value="1"/>
</dbReference>
<dbReference type="GO" id="GO:0051260">
    <property type="term" value="P:protein homooligomerization"/>
    <property type="evidence" value="ECO:0007669"/>
    <property type="project" value="InterPro"/>
</dbReference>
<dbReference type="InterPro" id="IPR011333">
    <property type="entry name" value="SKP1/BTB/POZ_sf"/>
</dbReference>
<keyword evidence="15 20" id="KW-0472">Membrane</keyword>
<dbReference type="InParanoid" id="A0A6P9BJE0"/>
<dbReference type="Pfam" id="PF11601">
    <property type="entry name" value="Shal-type"/>
    <property type="match status" value="1"/>
</dbReference>
<dbReference type="GO" id="GO:0045211">
    <property type="term" value="C:postsynaptic membrane"/>
    <property type="evidence" value="ECO:0007669"/>
    <property type="project" value="TreeGrafter"/>
</dbReference>
<dbReference type="InterPro" id="IPR004056">
    <property type="entry name" value="K_chnl_volt-dep_Kv4.3"/>
</dbReference>
<feature type="transmembrane region" description="Helical" evidence="20">
    <location>
        <begin position="321"/>
        <end position="342"/>
    </location>
</feature>
<keyword evidence="9" id="KW-0631">Potassium channel</keyword>
<dbReference type="PRINTS" id="PR01497">
    <property type="entry name" value="SHALCHANNEL"/>
</dbReference>
<dbReference type="SMART" id="SM00225">
    <property type="entry name" value="BTB"/>
    <property type="match status" value="1"/>
</dbReference>
<dbReference type="GO" id="GO:0043025">
    <property type="term" value="C:neuronal cell body"/>
    <property type="evidence" value="ECO:0007669"/>
    <property type="project" value="TreeGrafter"/>
</dbReference>
<dbReference type="OMA" id="SQRYQNY"/>
<evidence type="ECO:0000256" key="3">
    <source>
        <dbReference type="ARBA" id="ARBA00022448"/>
    </source>
</evidence>
<dbReference type="PRINTS" id="PR00169">
    <property type="entry name" value="KCHANNEL"/>
</dbReference>
<dbReference type="InterPro" id="IPR003131">
    <property type="entry name" value="T1-type_BTB"/>
</dbReference>
<evidence type="ECO:0000256" key="20">
    <source>
        <dbReference type="SAM" id="Phobius"/>
    </source>
</evidence>
<dbReference type="KEGG" id="pgut:117663821"/>
<dbReference type="InterPro" id="IPR003975">
    <property type="entry name" value="K_chnl_volt-dep_Kv4"/>
</dbReference>
<dbReference type="RefSeq" id="XP_060545707.1">
    <property type="nucleotide sequence ID" value="XM_060689724.1"/>
</dbReference>
<evidence type="ECO:0000256" key="2">
    <source>
        <dbReference type="ARBA" id="ARBA00004651"/>
    </source>
</evidence>
<dbReference type="FunFam" id="1.10.287.70:FF:000073">
    <property type="entry name" value="Potassium voltage-gated channel subfamily D member 2"/>
    <property type="match status" value="1"/>
</dbReference>
<dbReference type="InterPro" id="IPR024587">
    <property type="entry name" value="K_chnl_volt-dep_Kv4_C"/>
</dbReference>
<dbReference type="FunFam" id="1.20.120.350:FF:000016">
    <property type="entry name" value="Potassium voltage-gated channel subfamily D member 3"/>
    <property type="match status" value="1"/>
</dbReference>
<feature type="region of interest" description="Disordered" evidence="19">
    <location>
        <begin position="621"/>
        <end position="647"/>
    </location>
</feature>
<reference evidence="24" key="1">
    <citation type="submission" date="2025-04" db="UniProtKB">
        <authorList>
            <consortium name="RefSeq"/>
        </authorList>
    </citation>
    <scope>IDENTIFICATION</scope>
    <source>
        <tissue evidence="24 25">Blood</tissue>
    </source>
</reference>
<dbReference type="CDD" id="cd18419">
    <property type="entry name" value="BTB_POZ_KCND3"/>
    <property type="match status" value="1"/>
</dbReference>
<dbReference type="SUPFAM" id="SSF81324">
    <property type="entry name" value="Voltage-gated potassium channels"/>
    <property type="match status" value="1"/>
</dbReference>
<dbReference type="OrthoDB" id="433309at2759"/>
<dbReference type="InterPro" id="IPR028325">
    <property type="entry name" value="VG_K_chnl"/>
</dbReference>
<dbReference type="PRINTS" id="PR01518">
    <property type="entry name" value="KV43CHANNEL"/>
</dbReference>
<keyword evidence="7 20" id="KW-0812">Transmembrane</keyword>
<evidence type="ECO:0000313" key="25">
    <source>
        <dbReference type="RefSeq" id="XP_060545707.1"/>
    </source>
</evidence>
<feature type="compositionally biased region" description="Polar residues" evidence="19">
    <location>
        <begin position="631"/>
        <end position="647"/>
    </location>
</feature>
<protein>
    <submittedName>
        <fullName evidence="24 25">Potassium voltage-gated channel subfamily D member 3</fullName>
    </submittedName>
</protein>
<dbReference type="Pfam" id="PF02214">
    <property type="entry name" value="BTB_2"/>
    <property type="match status" value="1"/>
</dbReference>
<evidence type="ECO:0000259" key="22">
    <source>
        <dbReference type="SMART" id="SM00225"/>
    </source>
</evidence>
<evidence type="ECO:0000313" key="23">
    <source>
        <dbReference type="Proteomes" id="UP001652622"/>
    </source>
</evidence>
<evidence type="ECO:0000256" key="7">
    <source>
        <dbReference type="ARBA" id="ARBA00022692"/>
    </source>
</evidence>
<evidence type="ECO:0000256" key="5">
    <source>
        <dbReference type="ARBA" id="ARBA00022538"/>
    </source>
</evidence>
<evidence type="ECO:0000256" key="13">
    <source>
        <dbReference type="ARBA" id="ARBA00022989"/>
    </source>
</evidence>
<dbReference type="InterPro" id="IPR003968">
    <property type="entry name" value="K_chnl_volt-dep_Kv"/>
</dbReference>
<dbReference type="PRINTS" id="PR01491">
    <property type="entry name" value="KVCHANNEL"/>
</dbReference>
<keyword evidence="16" id="KW-0966">Cell projection</keyword>
<dbReference type="Gene3D" id="1.20.120.350">
    <property type="entry name" value="Voltage-gated potassium channels. Chain C"/>
    <property type="match status" value="1"/>
</dbReference>
<organism evidence="23 24">
    <name type="scientific">Pantherophis guttatus</name>
    <name type="common">Corn snake</name>
    <name type="synonym">Elaphe guttata</name>
    <dbReference type="NCBI Taxonomy" id="94885"/>
    <lineage>
        <taxon>Eukaryota</taxon>
        <taxon>Metazoa</taxon>
        <taxon>Chordata</taxon>
        <taxon>Craniata</taxon>
        <taxon>Vertebrata</taxon>
        <taxon>Euteleostomi</taxon>
        <taxon>Lepidosauria</taxon>
        <taxon>Squamata</taxon>
        <taxon>Bifurcata</taxon>
        <taxon>Unidentata</taxon>
        <taxon>Episquamata</taxon>
        <taxon>Toxicofera</taxon>
        <taxon>Serpentes</taxon>
        <taxon>Colubroidea</taxon>
        <taxon>Colubridae</taxon>
        <taxon>Colubrinae</taxon>
        <taxon>Pantherophis</taxon>
    </lineage>
</organism>
<comment type="subcellular location">
    <subcellularLocation>
        <location evidence="2">Cell membrane</location>
        <topology evidence="2">Multi-pass membrane protein</topology>
    </subcellularLocation>
    <subcellularLocation>
        <location evidence="1">Cell projection</location>
        <location evidence="1">Dendrite</location>
    </subcellularLocation>
</comment>
<dbReference type="GO" id="GO:0008076">
    <property type="term" value="C:voltage-gated potassium channel complex"/>
    <property type="evidence" value="ECO:0007669"/>
    <property type="project" value="InterPro"/>
</dbReference>
<evidence type="ECO:0000256" key="8">
    <source>
        <dbReference type="ARBA" id="ARBA00022723"/>
    </source>
</evidence>
<keyword evidence="12" id="KW-0630">Potassium</keyword>
<evidence type="ECO:0000256" key="17">
    <source>
        <dbReference type="ARBA" id="ARBA00023303"/>
    </source>
</evidence>
<keyword evidence="5" id="KW-0633">Potassium transport</keyword>
<dbReference type="AlphaFoldDB" id="A0A6P9BJE0"/>
<feature type="transmembrane region" description="Helical" evidence="20">
    <location>
        <begin position="254"/>
        <end position="276"/>
    </location>
</feature>
<sequence>MAAGVAAWLPFARAAAIGWMPVANCPMPLAPSEKNKRQDELIILNVSGRRFQTWRTTLERYPDTLLGSTEKEFFFNEDTKEYFFDRDPDVFRCILNFYRTGKLHYPRYECISAYDEELAFYGILPDIIGDCCYEEYKDRKRENAERLMDDADSENKQDSMPALSFRQTMWRAFENPHTSTLALVFYYVTGFFIAVSVITNVVETVPCGSISGNKEQPCGDRYEMAFFCLDTACVMIFTVEYLMRLFAAPSRYRFVRSVMSIIDVVAIMPYYIGLVMTGNEDVSGAFVTLRVFRVFRIFKFSRHSQGLRILGYTLKSCASELGFLLFSLTMAIIIFATVMFYAEKGSSASKFTSIPASFWYTIVTMTTLGYGDMVPKTIAGKIFGSICSLSGVLVIALPVPVIVSNFSRIYHQNQRADKRRAQKKARLARIRVAKTGTSHAYLHSKRNGLLNEALELTGSMEDEHNISKATSIIESQHHHLLHCLEKTTGLSYLVDDPLLSVRTSTYKNHEFIDEQMFEQNCLESSMQNYPSTRSPSLSSQQGLTTSCCSRRSKKTTHLPNSNVPATRLRSMQELSTIHIQCSEQPSLTTSRSSLNMKSDDGLRPNCKAPQITTAIISIPTPPALVPEGENRPSSSNPSHSMNTIMASSNIVKVSAL</sequence>
<dbReference type="InterPro" id="IPR021645">
    <property type="entry name" value="Shal-type_N"/>
</dbReference>
<dbReference type="InterPro" id="IPR000210">
    <property type="entry name" value="BTB/POZ_dom"/>
</dbReference>
<keyword evidence="23" id="KW-1185">Reference proteome</keyword>
<name>A0A6P9BJE0_PANGU</name>
<dbReference type="FunFam" id="3.30.710.10:FF:000004">
    <property type="entry name" value="Potassium voltage-gated channel subfamily D member 3"/>
    <property type="match status" value="1"/>
</dbReference>
<keyword evidence="11" id="KW-0851">Voltage-gated channel</keyword>
<feature type="transmembrane region" description="Helical" evidence="20">
    <location>
        <begin position="382"/>
        <end position="403"/>
    </location>
</feature>
<evidence type="ECO:0000256" key="11">
    <source>
        <dbReference type="ARBA" id="ARBA00022882"/>
    </source>
</evidence>
<dbReference type="GO" id="GO:0005250">
    <property type="term" value="F:A-type (transient outward) potassium channel activity"/>
    <property type="evidence" value="ECO:0007669"/>
    <property type="project" value="TreeGrafter"/>
</dbReference>
<keyword evidence="6" id="KW-0597">Phosphoprotein</keyword>
<feature type="domain" description="BTB" evidence="22">
    <location>
        <begin position="40"/>
        <end position="139"/>
    </location>
</feature>
<accession>A0A6P9BJE0</accession>